<dbReference type="EMBL" id="PUIA01000057">
    <property type="protein sequence ID" value="PQO27623.1"/>
    <property type="molecule type" value="Genomic_DNA"/>
</dbReference>
<evidence type="ECO:0000313" key="2">
    <source>
        <dbReference type="Proteomes" id="UP000240009"/>
    </source>
</evidence>
<comment type="caution">
    <text evidence="1">The sequence shown here is derived from an EMBL/GenBank/DDBJ whole genome shotgun (WGS) entry which is preliminary data.</text>
</comment>
<dbReference type="Proteomes" id="UP000240009">
    <property type="component" value="Unassembled WGS sequence"/>
</dbReference>
<dbReference type="Gene3D" id="2.60.40.10">
    <property type="entry name" value="Immunoglobulins"/>
    <property type="match status" value="1"/>
</dbReference>
<dbReference type="PANTHER" id="PTHR37833">
    <property type="entry name" value="LIPOPROTEIN-RELATED"/>
    <property type="match status" value="1"/>
</dbReference>
<evidence type="ECO:0000313" key="1">
    <source>
        <dbReference type="EMBL" id="PQO27623.1"/>
    </source>
</evidence>
<accession>A0A2S8F660</accession>
<proteinExistence type="predicted"/>
<evidence type="ECO:0008006" key="3">
    <source>
        <dbReference type="Google" id="ProtNLM"/>
    </source>
</evidence>
<protein>
    <recommendedName>
        <fullName evidence="3">DUF1573 domain-containing protein</fullName>
    </recommendedName>
</protein>
<gene>
    <name evidence="1" type="ORF">C5Y96_19035</name>
</gene>
<dbReference type="OrthoDB" id="270309at2"/>
<dbReference type="RefSeq" id="WP_105356572.1">
    <property type="nucleotide sequence ID" value="NZ_PUIA01000057.1"/>
</dbReference>
<dbReference type="InterPro" id="IPR011467">
    <property type="entry name" value="DUF1573"/>
</dbReference>
<organism evidence="1 2">
    <name type="scientific">Blastopirellula marina</name>
    <dbReference type="NCBI Taxonomy" id="124"/>
    <lineage>
        <taxon>Bacteria</taxon>
        <taxon>Pseudomonadati</taxon>
        <taxon>Planctomycetota</taxon>
        <taxon>Planctomycetia</taxon>
        <taxon>Pirellulales</taxon>
        <taxon>Pirellulaceae</taxon>
        <taxon>Blastopirellula</taxon>
    </lineage>
</organism>
<reference evidence="1 2" key="1">
    <citation type="submission" date="2018-02" db="EMBL/GenBank/DDBJ databases">
        <title>Comparative genomes isolates from brazilian mangrove.</title>
        <authorList>
            <person name="Araujo J.E."/>
            <person name="Taketani R.G."/>
            <person name="Silva M.C.P."/>
            <person name="Loureco M.V."/>
            <person name="Andreote F.D."/>
        </authorList>
    </citation>
    <scope>NUCLEOTIDE SEQUENCE [LARGE SCALE GENOMIC DNA]</scope>
    <source>
        <strain evidence="1 2">HEX-2 MGV</strain>
    </source>
</reference>
<sequence length="386" mass="42775">MKHNVYITINDTPCATIFKSIAKAGRPVRVKTRRLFLIVAICAACVGAGCTKRLKSNESHIAKNDSRLQENDVRVYSHSFGIVKPHEKRRHSFIITNDSDHQWTLSDMGLTCSCTVPEVEWRTIPPGASVDINVTYQADGGSKDDHRFVTVHFSEPTAPTLKLKITAFVRDKAVPIPATLTVDVPSGQQCNEEFFLNVYDDHDWANVVVTSSVQWIHVVPQLAYTGSFQYGNDASTGPQQKWRCVARIDADGLAPGRHLATLTVHPPMEGEKKVDIPISLNVQKPVHAIPDTLFFHNLRVGVESQEVIEVVAHTAMKLSLRDIEVTHTLGDGLRLEVREVQPDQFELQATMASSVPGIKRGQITLRIPKIDAELAIPVITRTATES</sequence>
<dbReference type="PANTHER" id="PTHR37833:SF1">
    <property type="entry name" value="SIGNAL PEPTIDE PROTEIN"/>
    <property type="match status" value="1"/>
</dbReference>
<dbReference type="InterPro" id="IPR013783">
    <property type="entry name" value="Ig-like_fold"/>
</dbReference>
<dbReference type="Pfam" id="PF07610">
    <property type="entry name" value="DUF1573"/>
    <property type="match status" value="1"/>
</dbReference>
<dbReference type="AlphaFoldDB" id="A0A2S8F660"/>
<name>A0A2S8F660_9BACT</name>